<dbReference type="Proteomes" id="UP000077069">
    <property type="component" value="Unassembled WGS sequence"/>
</dbReference>
<dbReference type="OrthoDB" id="5281164at2759"/>
<dbReference type="RefSeq" id="XP_018038933.1">
    <property type="nucleotide sequence ID" value="XM_018178008.1"/>
</dbReference>
<evidence type="ECO:0000313" key="2">
    <source>
        <dbReference type="Proteomes" id="UP000077069"/>
    </source>
</evidence>
<proteinExistence type="predicted"/>
<evidence type="ECO:0008006" key="3">
    <source>
        <dbReference type="Google" id="ProtNLM"/>
    </source>
</evidence>
<reference evidence="1 2" key="1">
    <citation type="submission" date="2016-05" db="EMBL/GenBank/DDBJ databases">
        <title>Comparative analysis of secretome profiles of manganese(II)-oxidizing ascomycete fungi.</title>
        <authorList>
            <consortium name="DOE Joint Genome Institute"/>
            <person name="Zeiner C.A."/>
            <person name="Purvine S.O."/>
            <person name="Zink E.M."/>
            <person name="Wu S."/>
            <person name="Pasa-Tolic L."/>
            <person name="Chaput D.L."/>
            <person name="Haridas S."/>
            <person name="Grigoriev I.V."/>
            <person name="Santelli C.M."/>
            <person name="Hansel C.M."/>
        </authorList>
    </citation>
    <scope>NUCLEOTIDE SEQUENCE [LARGE SCALE GENOMIC DNA]</scope>
    <source>
        <strain evidence="1 2">AP3s5-JAC2a</strain>
    </source>
</reference>
<dbReference type="InParanoid" id="A0A177CNS1"/>
<evidence type="ECO:0000313" key="1">
    <source>
        <dbReference type="EMBL" id="OAG08568.1"/>
    </source>
</evidence>
<dbReference type="EMBL" id="KV441550">
    <property type="protein sequence ID" value="OAG08568.1"/>
    <property type="molecule type" value="Genomic_DNA"/>
</dbReference>
<keyword evidence="2" id="KW-1185">Reference proteome</keyword>
<accession>A0A177CNS1</accession>
<organism evidence="1 2">
    <name type="scientific">Paraphaeosphaeria sporulosa</name>
    <dbReference type="NCBI Taxonomy" id="1460663"/>
    <lineage>
        <taxon>Eukaryota</taxon>
        <taxon>Fungi</taxon>
        <taxon>Dikarya</taxon>
        <taxon>Ascomycota</taxon>
        <taxon>Pezizomycotina</taxon>
        <taxon>Dothideomycetes</taxon>
        <taxon>Pleosporomycetidae</taxon>
        <taxon>Pleosporales</taxon>
        <taxon>Massarineae</taxon>
        <taxon>Didymosphaeriaceae</taxon>
        <taxon>Paraphaeosphaeria</taxon>
    </lineage>
</organism>
<dbReference type="GeneID" id="28761494"/>
<dbReference type="AlphaFoldDB" id="A0A177CNS1"/>
<protein>
    <recommendedName>
        <fullName evidence="3">F-box domain-containing protein</fullName>
    </recommendedName>
</protein>
<sequence>MNTSDNWSARNWQDPRIDTKNQRIAALLVPPGPLGPFHPAHRYVPHPAETPLQSTTPLLRFPTELHLEIFGHIRADGDTFEDTRLMSESRAKQVFGDPHAWLWTVLALRGTSRLFRYMLPPLTHDELLDLELTLRATSRGLQACRYCLCLRHTSHFSHAQTRQRGVPIDAVLGWAGYSVKSREKRAKRFCVDCGFAKAINPELDIGKVRYGKGSDVVVGESEGERWVWCWWCEKLKRGKEAGMLGKEACTGSCVSCCEKRACKGACVREEQDRRRTAAEEWIIERRELELD</sequence>
<name>A0A177CNS1_9PLEO</name>
<gene>
    <name evidence="1" type="ORF">CC84DRAFT_1162497</name>
</gene>